<feature type="transmembrane region" description="Helical" evidence="1">
    <location>
        <begin position="6"/>
        <end position="28"/>
    </location>
</feature>
<gene>
    <name evidence="2" type="ORF">MHSWG343_07410</name>
</gene>
<reference evidence="2 3" key="1">
    <citation type="submission" date="2019-01" db="EMBL/GenBank/DDBJ databases">
        <title>Draft genome sequences of Candidatus Mycoplasma haemohominis SWG34-3 identified from a patient with pyrexia, anemia and liver dysfunction.</title>
        <authorList>
            <person name="Sekizuka T."/>
            <person name="Hattori N."/>
            <person name="Katano H."/>
            <person name="Takuma T."/>
            <person name="Ito T."/>
            <person name="Arai N."/>
            <person name="Yanai R."/>
            <person name="Ishii S."/>
            <person name="Miura Y."/>
            <person name="Tokunaga T."/>
            <person name="Watanabe H."/>
            <person name="Nomura N."/>
            <person name="Eguchi J."/>
            <person name="Arai T."/>
            <person name="Hasegawa H."/>
            <person name="Nakamaki T."/>
            <person name="Wakita T."/>
            <person name="Niki Y."/>
            <person name="Kuroda M."/>
        </authorList>
    </citation>
    <scope>NUCLEOTIDE SEQUENCE [LARGE SCALE GENOMIC DNA]</scope>
    <source>
        <strain evidence="2">SWG34-3</strain>
    </source>
</reference>
<dbReference type="EMBL" id="BIMN01000003">
    <property type="protein sequence ID" value="GCE63741.1"/>
    <property type="molecule type" value="Genomic_DNA"/>
</dbReference>
<comment type="caution">
    <text evidence="2">The sequence shown here is derived from an EMBL/GenBank/DDBJ whole genome shotgun (WGS) entry which is preliminary data.</text>
</comment>
<keyword evidence="1" id="KW-0472">Membrane</keyword>
<keyword evidence="1" id="KW-0812">Transmembrane</keyword>
<protein>
    <submittedName>
        <fullName evidence="2">Uncharacterized protein</fullName>
    </submittedName>
</protein>
<dbReference type="AlphaFoldDB" id="A0A478FQH1"/>
<sequence>MAPGEIVALIIGLIAFSLPAYNGCMWLIKYKNRSRDKENENPDYREGSKAKEPGAINKVMVYWFSGRWLTNIKYKWSQLMRKIRRY</sequence>
<proteinExistence type="predicted"/>
<name>A0A478FQH1_9MOLU</name>
<evidence type="ECO:0000313" key="3">
    <source>
        <dbReference type="Proteomes" id="UP000324831"/>
    </source>
</evidence>
<dbReference type="Proteomes" id="UP000324831">
    <property type="component" value="Unassembled WGS sequence"/>
</dbReference>
<organism evidence="2 3">
    <name type="scientific">Candidatus Mycoplasma haematohominis</name>
    <dbReference type="NCBI Taxonomy" id="1494318"/>
    <lineage>
        <taxon>Bacteria</taxon>
        <taxon>Bacillati</taxon>
        <taxon>Mycoplasmatota</taxon>
        <taxon>Mollicutes</taxon>
        <taxon>Mycoplasmataceae</taxon>
        <taxon>Mycoplasma</taxon>
    </lineage>
</organism>
<accession>A0A478FQH1</accession>
<evidence type="ECO:0000256" key="1">
    <source>
        <dbReference type="SAM" id="Phobius"/>
    </source>
</evidence>
<evidence type="ECO:0000313" key="2">
    <source>
        <dbReference type="EMBL" id="GCE63741.1"/>
    </source>
</evidence>
<dbReference type="RefSeq" id="WP_216083420.1">
    <property type="nucleotide sequence ID" value="NZ_CACTIB010000021.1"/>
</dbReference>
<keyword evidence="1" id="KW-1133">Transmembrane helix</keyword>